<dbReference type="Pfam" id="PF00175">
    <property type="entry name" value="NAD_binding_1"/>
    <property type="match status" value="1"/>
</dbReference>
<evidence type="ECO:0000256" key="8">
    <source>
        <dbReference type="ARBA" id="ARBA00023014"/>
    </source>
</evidence>
<dbReference type="InterPro" id="IPR001041">
    <property type="entry name" value="2Fe-2S_ferredoxin-type"/>
</dbReference>
<evidence type="ECO:0000256" key="6">
    <source>
        <dbReference type="ARBA" id="ARBA00023002"/>
    </source>
</evidence>
<evidence type="ECO:0000256" key="4">
    <source>
        <dbReference type="ARBA" id="ARBA00022723"/>
    </source>
</evidence>
<sequence length="415" mass="45712">MPGTLAIILIVPIVAHLLFAELVARRTERRYQTDIDDQSSNLLLINSDASNARNVQPVATDCSWKGWRKMVVASIHDESPDCRSFKLQPLDEGSLPRYLGGQSIQVRIPAGGAAGSLSRFYSLSSGPGEDGYRITVRRVPNGRFSTQLHDAIDVGDVLEIQSPRGRFHIDATAPDRPLHLIAAGIGITPMLSMLLHSLEETPSREVHLYYQLRDETNAPFLRALRFLNQSLEASSLFGLHVWFSRPTENQMMKAGEFDGRITSEQIVTELQRGDLDCDYRICGPVPFMESMAEGLIALGANPKRVQYESFGGKLKSPGAISVEQNFDEQSISHHVKFCNGNTEAIYTDASSSLLELAETSSVPVVSSCRAGICGSCVHRLARGKIQYAQQPECEYGEDEVVLCMAQPTSDIEIDV</sequence>
<dbReference type="Pfam" id="PF00111">
    <property type="entry name" value="Fer2"/>
    <property type="match status" value="1"/>
</dbReference>
<keyword evidence="5" id="KW-0274">FAD</keyword>
<dbReference type="RefSeq" id="WP_068266985.1">
    <property type="nucleotide sequence ID" value="NZ_LWSK01000144.1"/>
</dbReference>
<keyword evidence="4" id="KW-0479">Metal-binding</keyword>
<dbReference type="AlphaFoldDB" id="A0A5B1CNH6"/>
<accession>A0A5B1CNH6</accession>
<evidence type="ECO:0000256" key="2">
    <source>
        <dbReference type="ARBA" id="ARBA00022630"/>
    </source>
</evidence>
<comment type="cofactor">
    <cofactor evidence="1">
        <name>FAD</name>
        <dbReference type="ChEBI" id="CHEBI:57692"/>
    </cofactor>
</comment>
<dbReference type="EMBL" id="VRLW01000001">
    <property type="protein sequence ID" value="KAA1260824.1"/>
    <property type="molecule type" value="Genomic_DNA"/>
</dbReference>
<gene>
    <name evidence="11" type="primary">hmp</name>
    <name evidence="11" type="ORF">LF1_33660</name>
</gene>
<comment type="caution">
    <text evidence="11">The sequence shown here is derived from an EMBL/GenBank/DDBJ whole genome shotgun (WGS) entry which is preliminary data.</text>
</comment>
<proteinExistence type="predicted"/>
<dbReference type="InterPro" id="IPR017927">
    <property type="entry name" value="FAD-bd_FR_type"/>
</dbReference>
<dbReference type="GO" id="GO:0046872">
    <property type="term" value="F:metal ion binding"/>
    <property type="evidence" value="ECO:0007669"/>
    <property type="project" value="UniProtKB-KW"/>
</dbReference>
<dbReference type="OrthoDB" id="9801223at2"/>
<dbReference type="PROSITE" id="PS00197">
    <property type="entry name" value="2FE2S_FER_1"/>
    <property type="match status" value="1"/>
</dbReference>
<dbReference type="GO" id="GO:0050660">
    <property type="term" value="F:flavin adenine dinucleotide binding"/>
    <property type="evidence" value="ECO:0007669"/>
    <property type="project" value="TreeGrafter"/>
</dbReference>
<keyword evidence="3" id="KW-0001">2Fe-2S</keyword>
<evidence type="ECO:0000313" key="12">
    <source>
        <dbReference type="Proteomes" id="UP000322699"/>
    </source>
</evidence>
<dbReference type="GO" id="GO:0051537">
    <property type="term" value="F:2 iron, 2 sulfur cluster binding"/>
    <property type="evidence" value="ECO:0007669"/>
    <property type="project" value="UniProtKB-KW"/>
</dbReference>
<dbReference type="InterPro" id="IPR039261">
    <property type="entry name" value="FNR_nucleotide-bd"/>
</dbReference>
<dbReference type="PANTHER" id="PTHR47354">
    <property type="entry name" value="NADH OXIDOREDUCTASE HCR"/>
    <property type="match status" value="1"/>
</dbReference>
<dbReference type="SUPFAM" id="SSF63380">
    <property type="entry name" value="Riboflavin synthase domain-like"/>
    <property type="match status" value="1"/>
</dbReference>
<dbReference type="InterPro" id="IPR008333">
    <property type="entry name" value="Cbr1-like_FAD-bd_dom"/>
</dbReference>
<dbReference type="Gene3D" id="3.10.20.30">
    <property type="match status" value="1"/>
</dbReference>
<dbReference type="Pfam" id="PF00970">
    <property type="entry name" value="FAD_binding_6"/>
    <property type="match status" value="1"/>
</dbReference>
<evidence type="ECO:0000256" key="1">
    <source>
        <dbReference type="ARBA" id="ARBA00001974"/>
    </source>
</evidence>
<dbReference type="Gene3D" id="3.40.50.80">
    <property type="entry name" value="Nucleotide-binding domain of ferredoxin-NADP reductase (FNR) module"/>
    <property type="match status" value="1"/>
</dbReference>
<dbReference type="CDD" id="cd00207">
    <property type="entry name" value="fer2"/>
    <property type="match status" value="1"/>
</dbReference>
<keyword evidence="7" id="KW-0408">Iron</keyword>
<keyword evidence="12" id="KW-1185">Reference proteome</keyword>
<dbReference type="Gene3D" id="2.40.30.10">
    <property type="entry name" value="Translation factors"/>
    <property type="match status" value="1"/>
</dbReference>
<dbReference type="EC" id="1.14.12.17" evidence="11"/>
<feature type="domain" description="2Fe-2S ferredoxin-type" evidence="9">
    <location>
        <begin position="333"/>
        <end position="415"/>
    </location>
</feature>
<evidence type="ECO:0000259" key="10">
    <source>
        <dbReference type="PROSITE" id="PS51384"/>
    </source>
</evidence>
<keyword evidence="2" id="KW-0285">Flavoprotein</keyword>
<dbReference type="SUPFAM" id="SSF54292">
    <property type="entry name" value="2Fe-2S ferredoxin-like"/>
    <property type="match status" value="1"/>
</dbReference>
<evidence type="ECO:0000256" key="7">
    <source>
        <dbReference type="ARBA" id="ARBA00023004"/>
    </source>
</evidence>
<organism evidence="11 12">
    <name type="scientific">Rubripirellula obstinata</name>
    <dbReference type="NCBI Taxonomy" id="406547"/>
    <lineage>
        <taxon>Bacteria</taxon>
        <taxon>Pseudomonadati</taxon>
        <taxon>Planctomycetota</taxon>
        <taxon>Planctomycetia</taxon>
        <taxon>Pirellulales</taxon>
        <taxon>Pirellulaceae</taxon>
        <taxon>Rubripirellula</taxon>
    </lineage>
</organism>
<dbReference type="PANTHER" id="PTHR47354:SF8">
    <property type="entry name" value="1,2-PHENYLACETYL-COA EPOXIDASE, SUBUNIT E"/>
    <property type="match status" value="1"/>
</dbReference>
<dbReference type="InterPro" id="IPR012675">
    <property type="entry name" value="Beta-grasp_dom_sf"/>
</dbReference>
<evidence type="ECO:0000313" key="11">
    <source>
        <dbReference type="EMBL" id="KAA1260824.1"/>
    </source>
</evidence>
<feature type="domain" description="FAD-binding FR-type" evidence="10">
    <location>
        <begin position="65"/>
        <end position="170"/>
    </location>
</feature>
<dbReference type="GO" id="GO:0008941">
    <property type="term" value="F:nitric oxide dioxygenase NAD(P)H activity"/>
    <property type="evidence" value="ECO:0007669"/>
    <property type="project" value="UniProtKB-EC"/>
</dbReference>
<dbReference type="InterPro" id="IPR006058">
    <property type="entry name" value="2Fe2S_fd_BS"/>
</dbReference>
<protein>
    <submittedName>
        <fullName evidence="11">Flavohemoprotein</fullName>
        <ecNumber evidence="11">1.14.12.17</ecNumber>
    </submittedName>
</protein>
<dbReference type="InterPro" id="IPR001433">
    <property type="entry name" value="OxRdtase_FAD/NAD-bd"/>
</dbReference>
<dbReference type="PROSITE" id="PS51384">
    <property type="entry name" value="FAD_FR"/>
    <property type="match status" value="1"/>
</dbReference>
<evidence type="ECO:0000256" key="5">
    <source>
        <dbReference type="ARBA" id="ARBA00022827"/>
    </source>
</evidence>
<dbReference type="InterPro" id="IPR036010">
    <property type="entry name" value="2Fe-2S_ferredoxin-like_sf"/>
</dbReference>
<dbReference type="Proteomes" id="UP000322699">
    <property type="component" value="Unassembled WGS sequence"/>
</dbReference>
<evidence type="ECO:0000256" key="3">
    <source>
        <dbReference type="ARBA" id="ARBA00022714"/>
    </source>
</evidence>
<keyword evidence="6 11" id="KW-0560">Oxidoreductase</keyword>
<evidence type="ECO:0000259" key="9">
    <source>
        <dbReference type="PROSITE" id="PS51085"/>
    </source>
</evidence>
<dbReference type="PROSITE" id="PS51085">
    <property type="entry name" value="2FE2S_FER_2"/>
    <property type="match status" value="1"/>
</dbReference>
<dbReference type="CDD" id="cd06184">
    <property type="entry name" value="flavohem_like_fad_nad_binding"/>
    <property type="match status" value="1"/>
</dbReference>
<keyword evidence="8" id="KW-0411">Iron-sulfur</keyword>
<reference evidence="11 12" key="1">
    <citation type="submission" date="2019-08" db="EMBL/GenBank/DDBJ databases">
        <title>Deep-cultivation of Planctomycetes and their phenomic and genomic characterization uncovers novel biology.</title>
        <authorList>
            <person name="Wiegand S."/>
            <person name="Jogler M."/>
            <person name="Boedeker C."/>
            <person name="Pinto D."/>
            <person name="Vollmers J."/>
            <person name="Rivas-Marin E."/>
            <person name="Kohn T."/>
            <person name="Peeters S.H."/>
            <person name="Heuer A."/>
            <person name="Rast P."/>
            <person name="Oberbeckmann S."/>
            <person name="Bunk B."/>
            <person name="Jeske O."/>
            <person name="Meyerdierks A."/>
            <person name="Storesund J.E."/>
            <person name="Kallscheuer N."/>
            <person name="Luecker S."/>
            <person name="Lage O.M."/>
            <person name="Pohl T."/>
            <person name="Merkel B.J."/>
            <person name="Hornburger P."/>
            <person name="Mueller R.-W."/>
            <person name="Bruemmer F."/>
            <person name="Labrenz M."/>
            <person name="Spormann A.M."/>
            <person name="Op Den Camp H."/>
            <person name="Overmann J."/>
            <person name="Amann R."/>
            <person name="Jetten M.S.M."/>
            <person name="Mascher T."/>
            <person name="Medema M.H."/>
            <person name="Devos D.P."/>
            <person name="Kaster A.-K."/>
            <person name="Ovreas L."/>
            <person name="Rohde M."/>
            <person name="Galperin M.Y."/>
            <person name="Jogler C."/>
        </authorList>
    </citation>
    <scope>NUCLEOTIDE SEQUENCE [LARGE SCALE GENOMIC DNA]</scope>
    <source>
        <strain evidence="11 12">LF1</strain>
    </source>
</reference>
<dbReference type="InterPro" id="IPR050415">
    <property type="entry name" value="MRET"/>
</dbReference>
<name>A0A5B1CNH6_9BACT</name>
<dbReference type="SUPFAM" id="SSF52343">
    <property type="entry name" value="Ferredoxin reductase-like, C-terminal NADP-linked domain"/>
    <property type="match status" value="1"/>
</dbReference>
<dbReference type="InterPro" id="IPR017938">
    <property type="entry name" value="Riboflavin_synthase-like_b-brl"/>
</dbReference>
<dbReference type="PRINTS" id="PR00410">
    <property type="entry name" value="PHEHYDRXLASE"/>
</dbReference>